<dbReference type="EMBL" id="JASPKZ010007289">
    <property type="protein sequence ID" value="KAJ9585245.1"/>
    <property type="molecule type" value="Genomic_DNA"/>
</dbReference>
<evidence type="ECO:0000313" key="3">
    <source>
        <dbReference type="Proteomes" id="UP001233999"/>
    </source>
</evidence>
<proteinExistence type="predicted"/>
<keyword evidence="3" id="KW-1185">Reference proteome</keyword>
<dbReference type="PANTHER" id="PTHR11012">
    <property type="entry name" value="PROTEIN KINASE-LIKE DOMAIN-CONTAINING"/>
    <property type="match status" value="1"/>
</dbReference>
<evidence type="ECO:0000259" key="1">
    <source>
        <dbReference type="SMART" id="SM00587"/>
    </source>
</evidence>
<protein>
    <recommendedName>
        <fullName evidence="1">CHK kinase-like domain-containing protein</fullName>
    </recommendedName>
</protein>
<sequence length="396" mass="46119">MSVNGNSKVILPWLDEENVKSWFRTPIKEIRYLKTQAAGKGDNYLSNLHRLLVRTPGGDEHIVVKCRVDEGPIAQFLLESGIYSKEHRMYQSTLARMEKMLSEALQDDFEPLSPKFYYCCDEFLVIEDLSPRGYKMEDRQKGLDLTQSMSVMKVLGRLHAASIKLHELDPNEYKEYHVNFFSEPSTFSIWETCFKGWMETFIEELETWPAYEWSYYVEKLRRLHPNFHKKVDETTRRNDSDFNVLAHGDCWINNMMLNGASVRLVDFQSANFTSFAIDLHKFLTTSVQMEVRWKHTDTLIQEYHKSLCSTMAAVKCERKLPTLEEINEEMARKAMYGLFGIVCAAAVMTAAPNTGFDLGELMKGNKPSTRIYSEYFREIVKWGFPLLKDMGIFDRE</sequence>
<dbReference type="SUPFAM" id="SSF56112">
    <property type="entry name" value="Protein kinase-like (PK-like)"/>
    <property type="match status" value="1"/>
</dbReference>
<dbReference type="Pfam" id="PF02958">
    <property type="entry name" value="EcKL"/>
    <property type="match status" value="1"/>
</dbReference>
<organism evidence="2 3">
    <name type="scientific">Diploptera punctata</name>
    <name type="common">Pacific beetle cockroach</name>
    <dbReference type="NCBI Taxonomy" id="6984"/>
    <lineage>
        <taxon>Eukaryota</taxon>
        <taxon>Metazoa</taxon>
        <taxon>Ecdysozoa</taxon>
        <taxon>Arthropoda</taxon>
        <taxon>Hexapoda</taxon>
        <taxon>Insecta</taxon>
        <taxon>Pterygota</taxon>
        <taxon>Neoptera</taxon>
        <taxon>Polyneoptera</taxon>
        <taxon>Dictyoptera</taxon>
        <taxon>Blattodea</taxon>
        <taxon>Blaberoidea</taxon>
        <taxon>Blaberidae</taxon>
        <taxon>Diplopterinae</taxon>
        <taxon>Diploptera</taxon>
    </lineage>
</organism>
<dbReference type="InterPro" id="IPR015897">
    <property type="entry name" value="CHK_kinase-like"/>
</dbReference>
<evidence type="ECO:0000313" key="2">
    <source>
        <dbReference type="EMBL" id="KAJ9585245.1"/>
    </source>
</evidence>
<dbReference type="SMART" id="SM00587">
    <property type="entry name" value="CHK"/>
    <property type="match status" value="1"/>
</dbReference>
<dbReference type="AlphaFoldDB" id="A0AAD7ZQY8"/>
<reference evidence="2" key="1">
    <citation type="journal article" date="2023" name="IScience">
        <title>Live-bearing cockroach genome reveals convergent evolutionary mechanisms linked to viviparity in insects and beyond.</title>
        <authorList>
            <person name="Fouks B."/>
            <person name="Harrison M.C."/>
            <person name="Mikhailova A.A."/>
            <person name="Marchal E."/>
            <person name="English S."/>
            <person name="Carruthers M."/>
            <person name="Jennings E.C."/>
            <person name="Chiamaka E.L."/>
            <person name="Frigard R.A."/>
            <person name="Pippel M."/>
            <person name="Attardo G.M."/>
            <person name="Benoit J.B."/>
            <person name="Bornberg-Bauer E."/>
            <person name="Tobe S.S."/>
        </authorList>
    </citation>
    <scope>NUCLEOTIDE SEQUENCE</scope>
    <source>
        <strain evidence="2">Stay&amp;Tobe</strain>
    </source>
</reference>
<comment type="caution">
    <text evidence="2">The sequence shown here is derived from an EMBL/GenBank/DDBJ whole genome shotgun (WGS) entry which is preliminary data.</text>
</comment>
<feature type="domain" description="CHK kinase-like" evidence="1">
    <location>
        <begin position="124"/>
        <end position="313"/>
    </location>
</feature>
<dbReference type="Proteomes" id="UP001233999">
    <property type="component" value="Unassembled WGS sequence"/>
</dbReference>
<accession>A0AAD7ZQY8</accession>
<dbReference type="InterPro" id="IPR011009">
    <property type="entry name" value="Kinase-like_dom_sf"/>
</dbReference>
<name>A0AAD7ZQY8_DIPPU</name>
<gene>
    <name evidence="2" type="ORF">L9F63_002945</name>
</gene>
<dbReference type="PANTHER" id="PTHR11012:SF56">
    <property type="entry name" value="CHK KINASE-LIKE DOMAIN-CONTAINING PROTEIN-RELATED"/>
    <property type="match status" value="1"/>
</dbReference>
<reference evidence="2" key="2">
    <citation type="submission" date="2023-05" db="EMBL/GenBank/DDBJ databases">
        <authorList>
            <person name="Fouks B."/>
        </authorList>
    </citation>
    <scope>NUCLEOTIDE SEQUENCE</scope>
    <source>
        <strain evidence="2">Stay&amp;Tobe</strain>
        <tissue evidence="2">Testes</tissue>
    </source>
</reference>
<dbReference type="InterPro" id="IPR004119">
    <property type="entry name" value="EcKL"/>
</dbReference>
<dbReference type="Gene3D" id="3.90.1200.10">
    <property type="match status" value="1"/>
</dbReference>